<evidence type="ECO:0000256" key="5">
    <source>
        <dbReference type="ARBA" id="ARBA00023163"/>
    </source>
</evidence>
<dbReference type="VEuPathDB" id="FungiDB:FUN_000654"/>
<dbReference type="GO" id="GO:0042796">
    <property type="term" value="P:snRNA transcription by RNA polymerase III"/>
    <property type="evidence" value="ECO:0007669"/>
    <property type="project" value="TreeGrafter"/>
</dbReference>
<dbReference type="Proteomes" id="UP000233469">
    <property type="component" value="Unassembled WGS sequence"/>
</dbReference>
<evidence type="ECO:0008006" key="11">
    <source>
        <dbReference type="Google" id="ProtNLM"/>
    </source>
</evidence>
<dbReference type="GO" id="GO:0003681">
    <property type="term" value="F:bent DNA binding"/>
    <property type="evidence" value="ECO:0007669"/>
    <property type="project" value="TreeGrafter"/>
</dbReference>
<evidence type="ECO:0000256" key="4">
    <source>
        <dbReference type="ARBA" id="ARBA00023125"/>
    </source>
</evidence>
<accession>A0A2N1N8J5</accession>
<keyword evidence="8" id="KW-0472">Membrane</keyword>
<evidence type="ECO:0000256" key="6">
    <source>
        <dbReference type="ARBA" id="ARBA00023242"/>
    </source>
</evidence>
<dbReference type="VEuPathDB" id="FungiDB:RhiirFUN_018045"/>
<dbReference type="GO" id="GO:0019185">
    <property type="term" value="C:snRNA-activating protein complex"/>
    <property type="evidence" value="ECO:0007669"/>
    <property type="project" value="TreeGrafter"/>
</dbReference>
<keyword evidence="3" id="KW-0805">Transcription regulation</keyword>
<evidence type="ECO:0000256" key="7">
    <source>
        <dbReference type="SAM" id="MobiDB-lite"/>
    </source>
</evidence>
<dbReference type="Pfam" id="PF12251">
    <property type="entry name" value="SNAPC3"/>
    <property type="match status" value="1"/>
</dbReference>
<feature type="compositionally biased region" description="Polar residues" evidence="7">
    <location>
        <begin position="199"/>
        <end position="212"/>
    </location>
</feature>
<evidence type="ECO:0000256" key="3">
    <source>
        <dbReference type="ARBA" id="ARBA00023015"/>
    </source>
</evidence>
<dbReference type="GO" id="GO:0001046">
    <property type="term" value="F:core promoter sequence-specific DNA binding"/>
    <property type="evidence" value="ECO:0007669"/>
    <property type="project" value="TreeGrafter"/>
</dbReference>
<dbReference type="PANTHER" id="PTHR13421:SF16">
    <property type="entry name" value="SNRNA-ACTIVATING PROTEIN COMPLEX SUBUNIT 3"/>
    <property type="match status" value="1"/>
</dbReference>
<sequence>MKNVNDNVSINNETKNGSNALINIITKPDNVEEVASLLESYFEGITSQNTTTQTNDSQVYQKSTVVNTPIENEPIEFTLQEDLALNGRNFENELAVEEEPIDSNSISEWSLNVGEPTELIVVKQFAESFAAAFENEIAEITNTPSSSKKLTKTQYREIAEKCSVQECLKLSSQFFADPTLFSLLRQYYSIDGNKAQNGANSGSITLPLSSTGDTERNTSQKKNKSGGVVSHSRSSTRKRKAVSDECNVQGKGGQESPQSNKRIKCQNWKDATQDCSNSAASSSQSGISNTIVPVVPISAITAAASSSKGTKTRKDIDSSERPEPSAMEKRFWEMAALLDNSPLASLNPKYRASAPAKKRNDLNYVSSITSKKSDTIKEIDTSGIPEVVLSVAFYNQSNPLNRSQNNPPSRTQEFLVLGSQPLTALRDAFYCVSDFYKQEISELPASVNALNSPEEKKSGGYFFIEDVFYNDCRDKNALDYSKTIVEWVNKNERYTHPGLGLYQRKNMDEVTFSDLSIRLNQPYLFVHKGDCEHAIVFTDLRLWHTADGLDANMFPKAIFKCRIIRHKCRMCITRPATLVSINDFMAGETPAYFCDKCYNEYHYDSNSNLLYDNFKLIYIYIVFIFKISILCYSFKIFKTGISLCS</sequence>
<comment type="similarity">
    <text evidence="2">Belongs to the SNAPC3/SRD2 family.</text>
</comment>
<feature type="region of interest" description="Disordered" evidence="7">
    <location>
        <begin position="199"/>
        <end position="261"/>
    </location>
</feature>
<keyword evidence="5" id="KW-0804">Transcription</keyword>
<dbReference type="GO" id="GO:0005634">
    <property type="term" value="C:nucleus"/>
    <property type="evidence" value="ECO:0007669"/>
    <property type="project" value="UniProtKB-SubCell"/>
</dbReference>
<feature type="region of interest" description="Disordered" evidence="7">
    <location>
        <begin position="304"/>
        <end position="326"/>
    </location>
</feature>
<dbReference type="GO" id="GO:0001006">
    <property type="term" value="F:RNA polymerase III type 3 promoter sequence-specific DNA binding"/>
    <property type="evidence" value="ECO:0007669"/>
    <property type="project" value="TreeGrafter"/>
</dbReference>
<comment type="caution">
    <text evidence="9">The sequence shown here is derived from an EMBL/GenBank/DDBJ whole genome shotgun (WGS) entry which is preliminary data.</text>
</comment>
<evidence type="ECO:0000256" key="8">
    <source>
        <dbReference type="SAM" id="Phobius"/>
    </source>
</evidence>
<dbReference type="VEuPathDB" id="FungiDB:RhiirA1_361002"/>
<reference evidence="9 10" key="2">
    <citation type="submission" date="2017-10" db="EMBL/GenBank/DDBJ databases">
        <title>Extensive intraspecific genome diversity in a model arbuscular mycorrhizal fungus.</title>
        <authorList>
            <person name="Chen E.C.H."/>
            <person name="Morin E."/>
            <person name="Baudet D."/>
            <person name="Noel J."/>
            <person name="Ndikumana S."/>
            <person name="Charron P."/>
            <person name="St-Onge C."/>
            <person name="Giorgi J."/>
            <person name="Grigoriev I.V."/>
            <person name="Roux C."/>
            <person name="Martin F.M."/>
            <person name="Corradi N."/>
        </authorList>
    </citation>
    <scope>NUCLEOTIDE SEQUENCE [LARGE SCALE GENOMIC DNA]</scope>
    <source>
        <strain evidence="9 10">C2</strain>
    </source>
</reference>
<dbReference type="AlphaFoldDB" id="A0A2N1N8J5"/>
<evidence type="ECO:0000313" key="10">
    <source>
        <dbReference type="Proteomes" id="UP000233469"/>
    </source>
</evidence>
<keyword evidence="8" id="KW-0812">Transmembrane</keyword>
<name>A0A2N1N8J5_9GLOM</name>
<organism evidence="9 10">
    <name type="scientific">Rhizophagus irregularis</name>
    <dbReference type="NCBI Taxonomy" id="588596"/>
    <lineage>
        <taxon>Eukaryota</taxon>
        <taxon>Fungi</taxon>
        <taxon>Fungi incertae sedis</taxon>
        <taxon>Mucoromycota</taxon>
        <taxon>Glomeromycotina</taxon>
        <taxon>Glomeromycetes</taxon>
        <taxon>Glomerales</taxon>
        <taxon>Glomeraceae</taxon>
        <taxon>Rhizophagus</taxon>
    </lineage>
</organism>
<feature type="transmembrane region" description="Helical" evidence="8">
    <location>
        <begin position="617"/>
        <end position="637"/>
    </location>
</feature>
<evidence type="ECO:0000256" key="2">
    <source>
        <dbReference type="ARBA" id="ARBA00010410"/>
    </source>
</evidence>
<protein>
    <recommendedName>
        <fullName evidence="11">snRNA-activating protein complex subunit 3</fullName>
    </recommendedName>
</protein>
<dbReference type="GO" id="GO:0000978">
    <property type="term" value="F:RNA polymerase II cis-regulatory region sequence-specific DNA binding"/>
    <property type="evidence" value="ECO:0007669"/>
    <property type="project" value="TreeGrafter"/>
</dbReference>
<proteinExistence type="inferred from homology"/>
<dbReference type="InterPro" id="IPR022042">
    <property type="entry name" value="snRNA-activating_su3"/>
</dbReference>
<dbReference type="GO" id="GO:0042795">
    <property type="term" value="P:snRNA transcription by RNA polymerase II"/>
    <property type="evidence" value="ECO:0007669"/>
    <property type="project" value="TreeGrafter"/>
</dbReference>
<reference evidence="9 10" key="1">
    <citation type="submission" date="2016-04" db="EMBL/GenBank/DDBJ databases">
        <title>Genome analyses suggest a sexual origin of heterokaryosis in a supposedly ancient asexual fungus.</title>
        <authorList>
            <person name="Ropars J."/>
            <person name="Sedzielewska K."/>
            <person name="Noel J."/>
            <person name="Charron P."/>
            <person name="Farinelli L."/>
            <person name="Marton T."/>
            <person name="Kruger M."/>
            <person name="Pelin A."/>
            <person name="Brachmann A."/>
            <person name="Corradi N."/>
        </authorList>
    </citation>
    <scope>NUCLEOTIDE SEQUENCE [LARGE SCALE GENOMIC DNA]</scope>
    <source>
        <strain evidence="9 10">C2</strain>
    </source>
</reference>
<keyword evidence="4" id="KW-0238">DNA-binding</keyword>
<feature type="compositionally biased region" description="Basic and acidic residues" evidence="7">
    <location>
        <begin position="312"/>
        <end position="326"/>
    </location>
</feature>
<gene>
    <name evidence="9" type="ORF">RhiirC2_697359</name>
</gene>
<dbReference type="EMBL" id="LLXL01000642">
    <property type="protein sequence ID" value="PKK70242.1"/>
    <property type="molecule type" value="Genomic_DNA"/>
</dbReference>
<keyword evidence="6" id="KW-0539">Nucleus</keyword>
<comment type="subcellular location">
    <subcellularLocation>
        <location evidence="1">Nucleus</location>
    </subcellularLocation>
</comment>
<evidence type="ECO:0000256" key="1">
    <source>
        <dbReference type="ARBA" id="ARBA00004123"/>
    </source>
</evidence>
<evidence type="ECO:0000313" key="9">
    <source>
        <dbReference type="EMBL" id="PKK70242.1"/>
    </source>
</evidence>
<keyword evidence="8" id="KW-1133">Transmembrane helix</keyword>
<dbReference type="PANTHER" id="PTHR13421">
    <property type="entry name" value="SNRNA-ACTIVATING PROTEIN COMPLEX SUBUNIT 3"/>
    <property type="match status" value="1"/>
</dbReference>